<organism evidence="13 14">
    <name type="scientific">Alicyclobacillus ferrooxydans</name>
    <dbReference type="NCBI Taxonomy" id="471514"/>
    <lineage>
        <taxon>Bacteria</taxon>
        <taxon>Bacillati</taxon>
        <taxon>Bacillota</taxon>
        <taxon>Bacilli</taxon>
        <taxon>Bacillales</taxon>
        <taxon>Alicyclobacillaceae</taxon>
        <taxon>Alicyclobacillus</taxon>
    </lineage>
</organism>
<sequence>MKFHHLAWITTVVIGVQMVLAGVIVGEDAGLVCPSWPVCSNSGAIPVTGSLIFELVHRAVALLLGVLVIWLLVWMLRSYRHNRAMIWTGVLGMLSLAVQIVYAGLIVLFVFPGTASVVDVVNSMIMLSLFVHLSNLAEREYNLKQGIVSTEPDSESRSLTRIAWFLYAAGMIAVAAGAVFRHTGASQALFGQDSYIRSHHQYTPPSQLLSHVLLDVHVATAVLLIVAGVLFASYAFERKRFTKMAVLVVALIVVEGLLGLVSLAVRLELVVVTIHWAVSGLIMGVVAYVVSETYLARKRLVAEHRRQSSVILRHSSKAR</sequence>
<keyword evidence="3 12" id="KW-0812">Transmembrane</keyword>
<evidence type="ECO:0000256" key="3">
    <source>
        <dbReference type="ARBA" id="ARBA00022692"/>
    </source>
</evidence>
<evidence type="ECO:0000256" key="2">
    <source>
        <dbReference type="ARBA" id="ARBA00022475"/>
    </source>
</evidence>
<keyword evidence="4" id="KW-0479">Metal-binding</keyword>
<keyword evidence="8" id="KW-0350">Heme biosynthesis</keyword>
<evidence type="ECO:0000256" key="12">
    <source>
        <dbReference type="SAM" id="Phobius"/>
    </source>
</evidence>
<evidence type="ECO:0000256" key="9">
    <source>
        <dbReference type="ARBA" id="ARBA00023136"/>
    </source>
</evidence>
<comment type="caution">
    <text evidence="13">The sequence shown here is derived from an EMBL/GenBank/DDBJ whole genome shotgun (WGS) entry which is preliminary data.</text>
</comment>
<feature type="transmembrane region" description="Helical" evidence="12">
    <location>
        <begin position="86"/>
        <end position="111"/>
    </location>
</feature>
<evidence type="ECO:0000313" key="14">
    <source>
        <dbReference type="Proteomes" id="UP000050482"/>
    </source>
</evidence>
<dbReference type="PATRIC" id="fig|471514.4.peg.3361"/>
<keyword evidence="7" id="KW-0408">Iron</keyword>
<keyword evidence="2" id="KW-1003">Cell membrane</keyword>
<dbReference type="GO" id="GO:0016491">
    <property type="term" value="F:oxidoreductase activity"/>
    <property type="evidence" value="ECO:0007669"/>
    <property type="project" value="UniProtKB-KW"/>
</dbReference>
<evidence type="ECO:0000256" key="1">
    <source>
        <dbReference type="ARBA" id="ARBA00004141"/>
    </source>
</evidence>
<keyword evidence="9 12" id="KW-0472">Membrane</keyword>
<evidence type="ECO:0000256" key="8">
    <source>
        <dbReference type="ARBA" id="ARBA00023133"/>
    </source>
</evidence>
<dbReference type="Pfam" id="PF02628">
    <property type="entry name" value="COX15-CtaA"/>
    <property type="match status" value="1"/>
</dbReference>
<feature type="transmembrane region" description="Helical" evidence="12">
    <location>
        <begin position="158"/>
        <end position="180"/>
    </location>
</feature>
<keyword evidence="5 12" id="KW-1133">Transmembrane helix</keyword>
<evidence type="ECO:0000313" key="13">
    <source>
        <dbReference type="EMBL" id="KPV42903.1"/>
    </source>
</evidence>
<protein>
    <recommendedName>
        <fullName evidence="15">Cytochrome oxidase assembly protein</fullName>
    </recommendedName>
</protein>
<evidence type="ECO:0000256" key="11">
    <source>
        <dbReference type="ARBA" id="ARBA00023444"/>
    </source>
</evidence>
<gene>
    <name evidence="13" type="ORF">AN477_15330</name>
</gene>
<evidence type="ECO:0008006" key="15">
    <source>
        <dbReference type="Google" id="ProtNLM"/>
    </source>
</evidence>
<accession>A0A0P9EJ27</accession>
<evidence type="ECO:0000256" key="5">
    <source>
        <dbReference type="ARBA" id="ARBA00022989"/>
    </source>
</evidence>
<evidence type="ECO:0000256" key="4">
    <source>
        <dbReference type="ARBA" id="ARBA00022723"/>
    </source>
</evidence>
<keyword evidence="10" id="KW-1015">Disulfide bond</keyword>
<comment type="subcellular location">
    <subcellularLocation>
        <location evidence="1">Membrane</location>
        <topology evidence="1">Multi-pass membrane protein</topology>
    </subcellularLocation>
</comment>
<keyword evidence="6" id="KW-0560">Oxidoreductase</keyword>
<feature type="transmembrane region" description="Helical" evidence="12">
    <location>
        <begin position="208"/>
        <end position="232"/>
    </location>
</feature>
<comment type="pathway">
    <text evidence="11">Porphyrin-containing compound metabolism.</text>
</comment>
<dbReference type="Proteomes" id="UP000050482">
    <property type="component" value="Unassembled WGS sequence"/>
</dbReference>
<dbReference type="AlphaFoldDB" id="A0A0P9EJ27"/>
<feature type="transmembrane region" description="Helical" evidence="12">
    <location>
        <begin position="55"/>
        <end position="74"/>
    </location>
</feature>
<dbReference type="OrthoDB" id="9816428at2"/>
<feature type="transmembrane region" description="Helical" evidence="12">
    <location>
        <begin position="269"/>
        <end position="290"/>
    </location>
</feature>
<dbReference type="PANTHER" id="PTHR35457:SF1">
    <property type="entry name" value="HEME A SYNTHASE"/>
    <property type="match status" value="1"/>
</dbReference>
<evidence type="ECO:0000256" key="7">
    <source>
        <dbReference type="ARBA" id="ARBA00023004"/>
    </source>
</evidence>
<dbReference type="InterPro" id="IPR003780">
    <property type="entry name" value="COX15/CtaA_fam"/>
</dbReference>
<evidence type="ECO:0000256" key="10">
    <source>
        <dbReference type="ARBA" id="ARBA00023157"/>
    </source>
</evidence>
<evidence type="ECO:0000256" key="6">
    <source>
        <dbReference type="ARBA" id="ARBA00023002"/>
    </source>
</evidence>
<proteinExistence type="predicted"/>
<dbReference type="GO" id="GO:0046872">
    <property type="term" value="F:metal ion binding"/>
    <property type="evidence" value="ECO:0007669"/>
    <property type="project" value="UniProtKB-KW"/>
</dbReference>
<dbReference type="InterPro" id="IPR050450">
    <property type="entry name" value="COX15/CtaA_HemeA_synthase"/>
</dbReference>
<feature type="transmembrane region" description="Helical" evidence="12">
    <location>
        <begin position="117"/>
        <end position="137"/>
    </location>
</feature>
<dbReference type="PANTHER" id="PTHR35457">
    <property type="entry name" value="HEME A SYNTHASE"/>
    <property type="match status" value="1"/>
</dbReference>
<dbReference type="RefSeq" id="WP_054970043.1">
    <property type="nucleotide sequence ID" value="NZ_LJCO01000068.1"/>
</dbReference>
<keyword evidence="14" id="KW-1185">Reference proteome</keyword>
<name>A0A0P9EJ27_9BACL</name>
<dbReference type="STRING" id="471514.AN477_15330"/>
<dbReference type="EMBL" id="LJCO01000068">
    <property type="protein sequence ID" value="KPV42903.1"/>
    <property type="molecule type" value="Genomic_DNA"/>
</dbReference>
<feature type="transmembrane region" description="Helical" evidence="12">
    <location>
        <begin position="244"/>
        <end position="263"/>
    </location>
</feature>
<reference evidence="13 14" key="1">
    <citation type="submission" date="2015-09" db="EMBL/GenBank/DDBJ databases">
        <title>Draft genome sequence of Alicyclobacillus ferrooxydans DSM 22381.</title>
        <authorList>
            <person name="Hemp J."/>
        </authorList>
    </citation>
    <scope>NUCLEOTIDE SEQUENCE [LARGE SCALE GENOMIC DNA]</scope>
    <source>
        <strain evidence="13 14">TC-34</strain>
    </source>
</reference>